<dbReference type="AlphaFoldDB" id="A0ABD1DBR5"/>
<evidence type="ECO:0000313" key="2">
    <source>
        <dbReference type="EMBL" id="KAL1397098.1"/>
    </source>
</evidence>
<evidence type="ECO:0000313" key="3">
    <source>
        <dbReference type="Proteomes" id="UP001562425"/>
    </source>
</evidence>
<gene>
    <name evidence="2" type="ORF">pipiens_010010</name>
</gene>
<protein>
    <submittedName>
        <fullName evidence="2">Uncharacterized protein</fullName>
    </submittedName>
</protein>
<proteinExistence type="predicted"/>
<keyword evidence="3" id="KW-1185">Reference proteome</keyword>
<name>A0ABD1DBR5_CULPP</name>
<feature type="region of interest" description="Disordered" evidence="1">
    <location>
        <begin position="73"/>
        <end position="100"/>
    </location>
</feature>
<sequence>MLLTKAEKKLAWILIDKGISANLSHDPVPVPPTTLVQLRTSSFLPVSVKTYEGVLPMPRSDITPRVPVSTVQAGTVAQDTPTDEETQNNAVPGEVATTKE</sequence>
<comment type="caution">
    <text evidence="2">The sequence shown here is derived from an EMBL/GenBank/DDBJ whole genome shotgun (WGS) entry which is preliminary data.</text>
</comment>
<organism evidence="2 3">
    <name type="scientific">Culex pipiens pipiens</name>
    <name type="common">Northern house mosquito</name>
    <dbReference type="NCBI Taxonomy" id="38569"/>
    <lineage>
        <taxon>Eukaryota</taxon>
        <taxon>Metazoa</taxon>
        <taxon>Ecdysozoa</taxon>
        <taxon>Arthropoda</taxon>
        <taxon>Hexapoda</taxon>
        <taxon>Insecta</taxon>
        <taxon>Pterygota</taxon>
        <taxon>Neoptera</taxon>
        <taxon>Endopterygota</taxon>
        <taxon>Diptera</taxon>
        <taxon>Nematocera</taxon>
        <taxon>Culicoidea</taxon>
        <taxon>Culicidae</taxon>
        <taxon>Culicinae</taxon>
        <taxon>Culicini</taxon>
        <taxon>Culex</taxon>
        <taxon>Culex</taxon>
    </lineage>
</organism>
<accession>A0ABD1DBR5</accession>
<evidence type="ECO:0000256" key="1">
    <source>
        <dbReference type="SAM" id="MobiDB-lite"/>
    </source>
</evidence>
<dbReference type="Proteomes" id="UP001562425">
    <property type="component" value="Unassembled WGS sequence"/>
</dbReference>
<reference evidence="2 3" key="1">
    <citation type="submission" date="2024-05" db="EMBL/GenBank/DDBJ databases">
        <title>Culex pipiens pipiens assembly and annotation.</title>
        <authorList>
            <person name="Alout H."/>
            <person name="Durand T."/>
        </authorList>
    </citation>
    <scope>NUCLEOTIDE SEQUENCE [LARGE SCALE GENOMIC DNA]</scope>
    <source>
        <strain evidence="2">HA-2024</strain>
        <tissue evidence="2">Whole body</tissue>
    </source>
</reference>
<dbReference type="EMBL" id="JBEHCU010006451">
    <property type="protein sequence ID" value="KAL1397098.1"/>
    <property type="molecule type" value="Genomic_DNA"/>
</dbReference>
<feature type="non-terminal residue" evidence="2">
    <location>
        <position position="100"/>
    </location>
</feature>